<feature type="region of interest" description="Disordered" evidence="1">
    <location>
        <begin position="222"/>
        <end position="255"/>
    </location>
</feature>
<dbReference type="PATRIC" id="fig|1441095.3.peg.1764"/>
<dbReference type="STRING" id="1441095.AM592_08020"/>
<accession>A0A0M4FX16</accession>
<dbReference type="AlphaFoldDB" id="A0A0M4FX16"/>
<evidence type="ECO:0000313" key="3">
    <source>
        <dbReference type="Proteomes" id="UP000067625"/>
    </source>
</evidence>
<dbReference type="RefSeq" id="WP_053603309.1">
    <property type="nucleotide sequence ID" value="NZ_CP012600.1"/>
</dbReference>
<protein>
    <submittedName>
        <fullName evidence="2">Uncharacterized protein</fullName>
    </submittedName>
</protein>
<gene>
    <name evidence="2" type="ORF">AM592_08020</name>
</gene>
<reference evidence="2 3" key="2">
    <citation type="journal article" date="2016" name="Int. J. Syst. Evol. Microbiol.">
        <title>Bacillus gobiensis sp. nov., isolated from a soil sample.</title>
        <authorList>
            <person name="Liu B."/>
            <person name="Liu G.H."/>
            <person name="Cetin S."/>
            <person name="Schumann P."/>
            <person name="Pan Z.Z."/>
            <person name="Chen Q.Q."/>
        </authorList>
    </citation>
    <scope>NUCLEOTIDE SEQUENCE [LARGE SCALE GENOMIC DNA]</scope>
    <source>
        <strain evidence="2 3">FJAT-4402</strain>
    </source>
</reference>
<proteinExistence type="predicted"/>
<reference evidence="3" key="1">
    <citation type="submission" date="2015-08" db="EMBL/GenBank/DDBJ databases">
        <title>Genome sequencing project for genomic taxonomy and phylogenomics of Bacillus-like bacteria.</title>
        <authorList>
            <person name="Liu B."/>
            <person name="Wang J."/>
            <person name="Zhu Y."/>
            <person name="Liu G."/>
            <person name="Chen Q."/>
            <person name="Chen Z."/>
            <person name="Lan J."/>
            <person name="Che J."/>
            <person name="Ge C."/>
            <person name="Shi H."/>
            <person name="Pan Z."/>
            <person name="Liu X."/>
        </authorList>
    </citation>
    <scope>NUCLEOTIDE SEQUENCE [LARGE SCALE GENOMIC DNA]</scope>
    <source>
        <strain evidence="3">FJAT-4402</strain>
    </source>
</reference>
<organism evidence="2 3">
    <name type="scientific">Bacillus gobiensis</name>
    <dbReference type="NCBI Taxonomy" id="1441095"/>
    <lineage>
        <taxon>Bacteria</taxon>
        <taxon>Bacillati</taxon>
        <taxon>Bacillota</taxon>
        <taxon>Bacilli</taxon>
        <taxon>Bacillales</taxon>
        <taxon>Bacillaceae</taxon>
        <taxon>Bacillus</taxon>
    </lineage>
</organism>
<evidence type="ECO:0000256" key="1">
    <source>
        <dbReference type="SAM" id="MobiDB-lite"/>
    </source>
</evidence>
<sequence length="296" mass="35083">MSQQTARTMKMKSSELYALRMEFERAAVTDFKGVADSIDRSIDEQFEETGKVPPADQLDMLAGILDYVAENIERVAQEREIINRTAEEWRKLEHEYVVRADFTLPDLIDMLLTEREAGRITREELQATRRKYRPCEHRFCLNYFVPNRKDQKYCDHKCRKAESNAVAEFKRTSKIYANGTYLPVFAYKDIRDKQEKENYEKHERLFEPATLELIGANKELEKYEEDGRRDRTNEERSLKSHRIDAAVKAAEERKPGAVQVKKMMAEEMDQYFREKYSERHLQLERKRAIKFEKTVG</sequence>
<name>A0A0M4FX16_9BACI</name>
<keyword evidence="3" id="KW-1185">Reference proteome</keyword>
<dbReference type="OrthoDB" id="2739903at2"/>
<dbReference type="Proteomes" id="UP000067625">
    <property type="component" value="Chromosome"/>
</dbReference>
<dbReference type="EMBL" id="CP012600">
    <property type="protein sequence ID" value="ALC81550.1"/>
    <property type="molecule type" value="Genomic_DNA"/>
</dbReference>
<evidence type="ECO:0000313" key="2">
    <source>
        <dbReference type="EMBL" id="ALC81550.1"/>
    </source>
</evidence>